<accession>A0A6M3LB53</accession>
<gene>
    <name evidence="1" type="ORF">MM415B04715_0006</name>
</gene>
<organism evidence="1">
    <name type="scientific">viral metagenome</name>
    <dbReference type="NCBI Taxonomy" id="1070528"/>
    <lineage>
        <taxon>unclassified sequences</taxon>
        <taxon>metagenomes</taxon>
        <taxon>organismal metagenomes</taxon>
    </lineage>
</organism>
<protein>
    <submittedName>
        <fullName evidence="1">Uncharacterized protein</fullName>
    </submittedName>
</protein>
<evidence type="ECO:0000313" key="1">
    <source>
        <dbReference type="EMBL" id="QJA92357.1"/>
    </source>
</evidence>
<name>A0A6M3LB53_9ZZZZ</name>
<dbReference type="AlphaFoldDB" id="A0A6M3LB53"/>
<sequence>MNKLYYCKDEGQFYLVKQTPKTIKIDWITKFNCDSEKTELDQKVKWKNLVVKKDNSNKHCLKKNNETGILIYPFQAGLPFYLEPATIKDIDKEIADCKKWGVSSKYYENLKQYVLPLDKQKSVA</sequence>
<dbReference type="EMBL" id="MT143060">
    <property type="protein sequence ID" value="QJA92357.1"/>
    <property type="molecule type" value="Genomic_DNA"/>
</dbReference>
<proteinExistence type="predicted"/>
<reference evidence="1" key="1">
    <citation type="submission" date="2020-03" db="EMBL/GenBank/DDBJ databases">
        <title>The deep terrestrial virosphere.</title>
        <authorList>
            <person name="Holmfeldt K."/>
            <person name="Nilsson E."/>
            <person name="Simone D."/>
            <person name="Lopez-Fernandez M."/>
            <person name="Wu X."/>
            <person name="de Brujin I."/>
            <person name="Lundin D."/>
            <person name="Andersson A."/>
            <person name="Bertilsson S."/>
            <person name="Dopson M."/>
        </authorList>
    </citation>
    <scope>NUCLEOTIDE SEQUENCE</scope>
    <source>
        <strain evidence="1">MM415B04715</strain>
    </source>
</reference>